<protein>
    <submittedName>
        <fullName evidence="1">Uncharacterized protein</fullName>
    </submittedName>
</protein>
<evidence type="ECO:0000313" key="1">
    <source>
        <dbReference type="EMBL" id="MFC5007075.1"/>
    </source>
</evidence>
<name>A0ABV9WHH6_9ACTN</name>
<gene>
    <name evidence="1" type="ORF">ACFPIJ_55880</name>
</gene>
<dbReference type="RefSeq" id="WP_380127725.1">
    <property type="nucleotide sequence ID" value="NZ_JBHSIU010000111.1"/>
</dbReference>
<organism evidence="1 2">
    <name type="scientific">Dactylosporangium cerinum</name>
    <dbReference type="NCBI Taxonomy" id="1434730"/>
    <lineage>
        <taxon>Bacteria</taxon>
        <taxon>Bacillati</taxon>
        <taxon>Actinomycetota</taxon>
        <taxon>Actinomycetes</taxon>
        <taxon>Micromonosporales</taxon>
        <taxon>Micromonosporaceae</taxon>
        <taxon>Dactylosporangium</taxon>
    </lineage>
</organism>
<reference evidence="2" key="1">
    <citation type="journal article" date="2019" name="Int. J. Syst. Evol. Microbiol.">
        <title>The Global Catalogue of Microorganisms (GCM) 10K type strain sequencing project: providing services to taxonomists for standard genome sequencing and annotation.</title>
        <authorList>
            <consortium name="The Broad Institute Genomics Platform"/>
            <consortium name="The Broad Institute Genome Sequencing Center for Infectious Disease"/>
            <person name="Wu L."/>
            <person name="Ma J."/>
        </authorList>
    </citation>
    <scope>NUCLEOTIDE SEQUENCE [LARGE SCALE GENOMIC DNA]</scope>
    <source>
        <strain evidence="2">CGMCC 4.7152</strain>
    </source>
</reference>
<sequence length="835" mass="90076">MRMRMPRLTPRTTVKRAAALLNEGRADEARALLLRVLGHRDPATTRPDAVLFDAAVLYVDAVDADLAVVPSAIAWAEYAHRAAQQLHDGDLAMLQEAAHTLAVALNALPAPTDAFNDACREVVHYARRRGDLDTVVRTQGALASSLHTSGQCAAAAAEVIAAAQLCPPHPAQVAYEAMAYAFVILDVCHRHEEAADVAARFRVTDLPTGLPFAGLLDVTEQVGPAQHAHTAQFHRGERCPLPGCAVPTSLTDTHTPMNGTADGDADAEAVEVEAKAEYPAIVLRLCAGLLAGHDPAGAPVHGPLADIADRYARLTNPLTDPLADRLADSGADLQAGPLALAWARYAHRARLTLLTDESQIETATDLYAEVLRRHGYLDAEETGWRDAVRHAAARGDSDGLDVVGVCRAKLAQVLYGEGRCEESLEEIRAAVDAWQQRHPQPDVVGIGLAVQAAFMHSGCHRHDETAPYGSQLRIDALPDRQQRQYIRGLVGSFAEQGQAHTRAHHTGERCDEPSCLITLVAVSREPDASGSASADLSAHVPAAGTGVFAGVREAGEAALALFAEQRYADVSQLLGVCLARFDPATVEPLNDLIAVATMYAVATAAGPDVRPSPRAWAYYAYTNDRQRWPDRAGRWIATGRTAARRADEDGCHDDAIDLATQLLTAALDHCGPLDQAAIRLDLADYLLNVGRCAVAVHHARIAWSTVPHEQPPAGDRERFDRLLTGIRAVYLLGGCHQHDDAVSIMFDALERYAGPNPTDPDLIDPDLIDPDVREQRWQSALTAYGERREAHRAAHCHSPCDDDHGDETLTAEQPTVAFADIVELIQARRNREART</sequence>
<evidence type="ECO:0000313" key="2">
    <source>
        <dbReference type="Proteomes" id="UP001595912"/>
    </source>
</evidence>
<dbReference type="EMBL" id="JBHSIU010000111">
    <property type="protein sequence ID" value="MFC5007075.1"/>
    <property type="molecule type" value="Genomic_DNA"/>
</dbReference>
<dbReference type="Proteomes" id="UP001595912">
    <property type="component" value="Unassembled WGS sequence"/>
</dbReference>
<keyword evidence="2" id="KW-1185">Reference proteome</keyword>
<proteinExistence type="predicted"/>
<comment type="caution">
    <text evidence="1">The sequence shown here is derived from an EMBL/GenBank/DDBJ whole genome shotgun (WGS) entry which is preliminary data.</text>
</comment>
<accession>A0ABV9WHH6</accession>